<dbReference type="Proteomes" id="UP001178461">
    <property type="component" value="Chromosome 4"/>
</dbReference>
<name>A0AA35KAG3_9SAUR</name>
<reference evidence="3" key="1">
    <citation type="submission" date="2022-12" db="EMBL/GenBank/DDBJ databases">
        <authorList>
            <person name="Alioto T."/>
            <person name="Alioto T."/>
            <person name="Gomez Garrido J."/>
        </authorList>
    </citation>
    <scope>NUCLEOTIDE SEQUENCE</scope>
</reference>
<sequence length="202" mass="22152">MAYTGYPAGYPTAAPTYNPNMYPTTSPGYAPGYTAGTPYKVPPTQSNSAPPPYSPSPNPYQTAMYPIRSAYPQQNLYAQGAYYTQPVYAAQPHVIHHTTVVQPNSIPWDHHGNVSRHFADHPSTHCHRSTSSLGANVQGSRNPYLQLRTSTLVIPLAKPHLESNIVCNNSSLTWVLEQLSQGTKSVSKNKNKRSARVTLCIL</sequence>
<evidence type="ECO:0000313" key="4">
    <source>
        <dbReference type="Proteomes" id="UP001178461"/>
    </source>
</evidence>
<accession>A0AA35KAG3</accession>
<gene>
    <name evidence="3" type="ORF">PODLI_1B002520</name>
</gene>
<dbReference type="AlphaFoldDB" id="A0AA35KAG3"/>
<feature type="region of interest" description="Disordered" evidence="2">
    <location>
        <begin position="36"/>
        <end position="56"/>
    </location>
</feature>
<evidence type="ECO:0000313" key="3">
    <source>
        <dbReference type="EMBL" id="CAI5773548.1"/>
    </source>
</evidence>
<dbReference type="Pfam" id="PF14944">
    <property type="entry name" value="TCRP1"/>
    <property type="match status" value="1"/>
</dbReference>
<proteinExistence type="inferred from homology"/>
<comment type="similarity">
    <text evidence="1">Belongs to the FAM168 family.</text>
</comment>
<keyword evidence="4" id="KW-1185">Reference proteome</keyword>
<protein>
    <submittedName>
        <fullName evidence="3">Uncharacterized protein</fullName>
    </submittedName>
</protein>
<evidence type="ECO:0000256" key="1">
    <source>
        <dbReference type="ARBA" id="ARBA00005357"/>
    </source>
</evidence>
<organism evidence="3 4">
    <name type="scientific">Podarcis lilfordi</name>
    <name type="common">Lilford's wall lizard</name>
    <dbReference type="NCBI Taxonomy" id="74358"/>
    <lineage>
        <taxon>Eukaryota</taxon>
        <taxon>Metazoa</taxon>
        <taxon>Chordata</taxon>
        <taxon>Craniata</taxon>
        <taxon>Vertebrata</taxon>
        <taxon>Euteleostomi</taxon>
        <taxon>Lepidosauria</taxon>
        <taxon>Squamata</taxon>
        <taxon>Bifurcata</taxon>
        <taxon>Unidentata</taxon>
        <taxon>Episquamata</taxon>
        <taxon>Laterata</taxon>
        <taxon>Lacertibaenia</taxon>
        <taxon>Lacertidae</taxon>
        <taxon>Podarcis</taxon>
    </lineage>
</organism>
<dbReference type="PANTHER" id="PTHR31844">
    <property type="entry name" value="MYELIN-ASSOCIATED NEURITE-OUTGROWTH INHIBITOR-RELATED"/>
    <property type="match status" value="1"/>
</dbReference>
<dbReference type="InterPro" id="IPR029247">
    <property type="entry name" value="FAM168A/MANI"/>
</dbReference>
<dbReference type="EMBL" id="OX395129">
    <property type="protein sequence ID" value="CAI5773548.1"/>
    <property type="molecule type" value="Genomic_DNA"/>
</dbReference>
<evidence type="ECO:0000256" key="2">
    <source>
        <dbReference type="SAM" id="MobiDB-lite"/>
    </source>
</evidence>